<evidence type="ECO:0000313" key="3">
    <source>
        <dbReference type="Proteomes" id="UP000187486"/>
    </source>
</evidence>
<dbReference type="OrthoDB" id="3874132at2"/>
<dbReference type="AlphaFoldDB" id="A0A1R0KVV5"/>
<name>A0A1R0KVV5_9PSEU</name>
<feature type="domain" description="Outer membrane channel protein CpnT-like N-terminal" evidence="1">
    <location>
        <begin position="19"/>
        <end position="138"/>
    </location>
</feature>
<dbReference type="Proteomes" id="UP000187486">
    <property type="component" value="Unassembled WGS sequence"/>
</dbReference>
<dbReference type="EMBL" id="MQUQ01000005">
    <property type="protein sequence ID" value="OLZ53106.1"/>
    <property type="molecule type" value="Genomic_DNA"/>
</dbReference>
<sequence>MTNGVILPAELSGLLNTLGFNWPLSNEGKLFDLAGQWSSFGDRLGPAAAEADGHAQQVLGNNSGEGVDRFGSFWSGGEAPKQNLDDGATGAALIGTGLYVCAGVVVALKTAVVVQLAMLAVEIAQAIATAVPTLGASLLEIPVFREITKLLLDQALNLAISSVLNG</sequence>
<reference evidence="2 3" key="1">
    <citation type="submission" date="2016-01" db="EMBL/GenBank/DDBJ databases">
        <title>Amycolatopsis coloradensis genome sequencing and assembly.</title>
        <authorList>
            <person name="Mayilraj S."/>
        </authorList>
    </citation>
    <scope>NUCLEOTIDE SEQUENCE [LARGE SCALE GENOMIC DNA]</scope>
    <source>
        <strain evidence="2 3">DSM 44225</strain>
    </source>
</reference>
<dbReference type="RefSeq" id="WP_076158358.1">
    <property type="nucleotide sequence ID" value="NZ_JBEZVB010000012.1"/>
</dbReference>
<accession>A0A1R0KVV5</accession>
<keyword evidence="3" id="KW-1185">Reference proteome</keyword>
<organism evidence="2 3">
    <name type="scientific">Amycolatopsis coloradensis</name>
    <dbReference type="NCBI Taxonomy" id="76021"/>
    <lineage>
        <taxon>Bacteria</taxon>
        <taxon>Bacillati</taxon>
        <taxon>Actinomycetota</taxon>
        <taxon>Actinomycetes</taxon>
        <taxon>Pseudonocardiales</taxon>
        <taxon>Pseudonocardiaceae</taxon>
        <taxon>Amycolatopsis</taxon>
    </lineage>
</organism>
<dbReference type="STRING" id="76021.BS329_09750"/>
<gene>
    <name evidence="2" type="ORF">BS329_09750</name>
</gene>
<comment type="caution">
    <text evidence="2">The sequence shown here is derived from an EMBL/GenBank/DDBJ whole genome shotgun (WGS) entry which is preliminary data.</text>
</comment>
<dbReference type="InterPro" id="IPR057746">
    <property type="entry name" value="CpnT-like_N"/>
</dbReference>
<proteinExistence type="predicted"/>
<evidence type="ECO:0000259" key="1">
    <source>
        <dbReference type="Pfam" id="PF25547"/>
    </source>
</evidence>
<dbReference type="Pfam" id="PF25547">
    <property type="entry name" value="WXG100_2"/>
    <property type="match status" value="1"/>
</dbReference>
<evidence type="ECO:0000313" key="2">
    <source>
        <dbReference type="EMBL" id="OLZ53106.1"/>
    </source>
</evidence>
<protein>
    <recommendedName>
        <fullName evidence="1">Outer membrane channel protein CpnT-like N-terminal domain-containing protein</fullName>
    </recommendedName>
</protein>